<sequence length="637" mass="75479">MLNSQDYSDEARGYNSHHISRALSPMISGLRPVPRLADPISSSYLLPKDNEKINIPDFINSIQNQLKRLTPTFSFQYATDSPLSQAINFLTQAIDHILAERDIDPKSFIEQNDEFFDYQQSRRFKEEAEKAKETTKALGRYEQLLKKKEEKLKEEKSKIQNDKNKLKNREEQLQAGFNDLDYREKNFIENKRFDQEKIKLDKEDAERKLNEAKDMKEKVERKIDESTKHLRYEKESLMQLENCLNQTKQALAIDQKRITQDKLEIEKEKWKLEQRARKLEEQEILLNVKIEHMDQEKQVFESEKVGLLSLRKEMEEERNDMMIFKGQMMGYDRDSRMSRKSPLDDFPNTEGRFETLGQEYEAKFLELEEREIEIEQAYKDLNDQMGKCNKELEERESALDEREFYIEKQEKDFKKTFENLKSIEISLAESKIQVEDLRTFTIPELENQSETLGKLIQELKNQKFELENLVEKMQNKVSSVWGSPNLSDTSEQLSFCNDKNSPNPQLNQEIIYIATELEDKLLAIRNRELELDHAQELLQNDRENLAQAAEYIKISHVEVEEKRKKLEEDLAEEKAKLTNQYLKLESGMKLLSTKESEIFAFKRKLDEKQKMLMIKEKEIMMRDKNTHSHSSSIIEEN</sequence>
<evidence type="ECO:0000313" key="3">
    <source>
        <dbReference type="Proteomes" id="UP000187209"/>
    </source>
</evidence>
<keyword evidence="3" id="KW-1185">Reference proteome</keyword>
<organism evidence="2 3">
    <name type="scientific">Stentor coeruleus</name>
    <dbReference type="NCBI Taxonomy" id="5963"/>
    <lineage>
        <taxon>Eukaryota</taxon>
        <taxon>Sar</taxon>
        <taxon>Alveolata</taxon>
        <taxon>Ciliophora</taxon>
        <taxon>Postciliodesmatophora</taxon>
        <taxon>Heterotrichea</taxon>
        <taxon>Heterotrichida</taxon>
        <taxon>Stentoridae</taxon>
        <taxon>Stentor</taxon>
    </lineage>
</organism>
<evidence type="ECO:0000313" key="2">
    <source>
        <dbReference type="EMBL" id="OMJ90029.1"/>
    </source>
</evidence>
<reference evidence="2 3" key="1">
    <citation type="submission" date="2016-11" db="EMBL/GenBank/DDBJ databases">
        <title>The macronuclear genome of Stentor coeruleus: a giant cell with tiny introns.</title>
        <authorList>
            <person name="Slabodnick M."/>
            <person name="Ruby J.G."/>
            <person name="Reiff S.B."/>
            <person name="Swart E.C."/>
            <person name="Gosai S."/>
            <person name="Prabakaran S."/>
            <person name="Witkowska E."/>
            <person name="Larue G.E."/>
            <person name="Fisher S."/>
            <person name="Freeman R.M."/>
            <person name="Gunawardena J."/>
            <person name="Chu W."/>
            <person name="Stover N.A."/>
            <person name="Gregory B.D."/>
            <person name="Nowacki M."/>
            <person name="Derisi J."/>
            <person name="Roy S.W."/>
            <person name="Marshall W.F."/>
            <person name="Sood P."/>
        </authorList>
    </citation>
    <scope>NUCLEOTIDE SEQUENCE [LARGE SCALE GENOMIC DNA]</scope>
    <source>
        <strain evidence="2">WM001</strain>
    </source>
</reference>
<evidence type="ECO:0000256" key="1">
    <source>
        <dbReference type="SAM" id="Coils"/>
    </source>
</evidence>
<feature type="coiled-coil region" evidence="1">
    <location>
        <begin position="253"/>
        <end position="282"/>
    </location>
</feature>
<comment type="caution">
    <text evidence="2">The sequence shown here is derived from an EMBL/GenBank/DDBJ whole genome shotgun (WGS) entry which is preliminary data.</text>
</comment>
<feature type="coiled-coil region" evidence="1">
    <location>
        <begin position="364"/>
        <end position="398"/>
    </location>
</feature>
<accession>A0A1R2CLY2</accession>
<dbReference type="Proteomes" id="UP000187209">
    <property type="component" value="Unassembled WGS sequence"/>
</dbReference>
<feature type="coiled-coil region" evidence="1">
    <location>
        <begin position="131"/>
        <end position="229"/>
    </location>
</feature>
<dbReference type="AlphaFoldDB" id="A0A1R2CLY2"/>
<dbReference type="EMBL" id="MPUH01000112">
    <property type="protein sequence ID" value="OMJ90029.1"/>
    <property type="molecule type" value="Genomic_DNA"/>
</dbReference>
<feature type="coiled-coil region" evidence="1">
    <location>
        <begin position="524"/>
        <end position="583"/>
    </location>
</feature>
<feature type="coiled-coil region" evidence="1">
    <location>
        <begin position="442"/>
        <end position="476"/>
    </location>
</feature>
<gene>
    <name evidence="2" type="ORF">SteCoe_7709</name>
</gene>
<keyword evidence="1" id="KW-0175">Coiled coil</keyword>
<name>A0A1R2CLY2_9CILI</name>
<protein>
    <submittedName>
        <fullName evidence="2">Uncharacterized protein</fullName>
    </submittedName>
</protein>
<proteinExistence type="predicted"/>